<dbReference type="Proteomes" id="UP001242045">
    <property type="component" value="Unassembled WGS sequence"/>
</dbReference>
<evidence type="ECO:0000256" key="1">
    <source>
        <dbReference type="ARBA" id="ARBA00007378"/>
    </source>
</evidence>
<comment type="similarity">
    <text evidence="1">Belongs to the OsmC/Ohr family.</text>
</comment>
<dbReference type="Gene3D" id="2.20.25.10">
    <property type="match status" value="1"/>
</dbReference>
<dbReference type="NCBIfam" id="TIGR03561">
    <property type="entry name" value="organ_hyd_perox"/>
    <property type="match status" value="1"/>
</dbReference>
<dbReference type="GO" id="GO:0006979">
    <property type="term" value="P:response to oxidative stress"/>
    <property type="evidence" value="ECO:0007669"/>
    <property type="project" value="InterPro"/>
</dbReference>
<dbReference type="Pfam" id="PF02566">
    <property type="entry name" value="OsmC"/>
    <property type="match status" value="1"/>
</dbReference>
<dbReference type="SUPFAM" id="SSF82784">
    <property type="entry name" value="OsmC-like"/>
    <property type="match status" value="1"/>
</dbReference>
<dbReference type="InterPro" id="IPR003718">
    <property type="entry name" value="OsmC/Ohr_fam"/>
</dbReference>
<evidence type="ECO:0000313" key="2">
    <source>
        <dbReference type="EMBL" id="MDP9890983.1"/>
    </source>
</evidence>
<reference evidence="2" key="1">
    <citation type="submission" date="2023-07" db="EMBL/GenBank/DDBJ databases">
        <title>Sorghum-associated microbial communities from plants grown in Nebraska, USA.</title>
        <authorList>
            <person name="Schachtman D."/>
        </authorList>
    </citation>
    <scope>NUCLEOTIDE SEQUENCE</scope>
    <source>
        <strain evidence="2">DS3754</strain>
    </source>
</reference>
<protein>
    <submittedName>
        <fullName evidence="2">Ohr subfamily peroxiredoxin</fullName>
    </submittedName>
</protein>
<dbReference type="AlphaFoldDB" id="A0AAW8CI90"/>
<proteinExistence type="inferred from homology"/>
<dbReference type="InterPro" id="IPR036102">
    <property type="entry name" value="OsmC/Ohrsf"/>
</dbReference>
<gene>
    <name evidence="2" type="ORF">J2W31_000079</name>
</gene>
<evidence type="ECO:0000313" key="3">
    <source>
        <dbReference type="Proteomes" id="UP001242045"/>
    </source>
</evidence>
<dbReference type="InterPro" id="IPR019953">
    <property type="entry name" value="OHR"/>
</dbReference>
<name>A0AAW8CI90_9BURK</name>
<dbReference type="PANTHER" id="PTHR33797:SF2">
    <property type="entry name" value="ORGANIC HYDROPEROXIDE RESISTANCE PROTEIN-LIKE"/>
    <property type="match status" value="1"/>
</dbReference>
<dbReference type="EMBL" id="JAUSRD010000001">
    <property type="protein sequence ID" value="MDP9890983.1"/>
    <property type="molecule type" value="Genomic_DNA"/>
</dbReference>
<organism evidence="2 3">
    <name type="scientific">Variovorax boronicumulans</name>
    <dbReference type="NCBI Taxonomy" id="436515"/>
    <lineage>
        <taxon>Bacteria</taxon>
        <taxon>Pseudomonadati</taxon>
        <taxon>Pseudomonadota</taxon>
        <taxon>Betaproteobacteria</taxon>
        <taxon>Burkholderiales</taxon>
        <taxon>Comamonadaceae</taxon>
        <taxon>Variovorax</taxon>
    </lineage>
</organism>
<dbReference type="Gene3D" id="3.30.300.20">
    <property type="match status" value="1"/>
</dbReference>
<comment type="caution">
    <text evidence="2">The sequence shown here is derived from an EMBL/GenBank/DDBJ whole genome shotgun (WGS) entry which is preliminary data.</text>
</comment>
<sequence length="181" mass="19232">MSTQKNIVTAFAPETAHQGPLQPPPVALLDRYKGQEFEPIYSTIVTVSGGEAEHGRASGIARSDDGNLNVQLRLPTALGGHGGGTNPEQLFAAAYAACFHGALNLLAAKKKIPVHDANVQMSVAFGRDPVDGLFMLTADVRIHLPDVEKSVAEELVRNTERFCPYAKMARNGITSVVALAA</sequence>
<dbReference type="PANTHER" id="PTHR33797">
    <property type="entry name" value="ORGANIC HYDROPEROXIDE RESISTANCE PROTEIN-LIKE"/>
    <property type="match status" value="1"/>
</dbReference>
<dbReference type="RefSeq" id="WP_307683472.1">
    <property type="nucleotide sequence ID" value="NZ_JAUSRD010000001.1"/>
</dbReference>
<accession>A0AAW8CI90</accession>
<dbReference type="InterPro" id="IPR015946">
    <property type="entry name" value="KH_dom-like_a/b"/>
</dbReference>